<evidence type="ECO:0000313" key="5">
    <source>
        <dbReference type="Proteomes" id="UP000295361"/>
    </source>
</evidence>
<comment type="similarity">
    <text evidence="1">Belongs to the ice-binding protein family.</text>
</comment>
<proteinExistence type="inferred from homology"/>
<accession>A0A4V3CTM0</accession>
<protein>
    <submittedName>
        <fullName evidence="4">Ig-like domain-containing protein</fullName>
    </submittedName>
</protein>
<gene>
    <name evidence="4" type="ORF">DES47_102580</name>
</gene>
<reference evidence="4 5" key="1">
    <citation type="submission" date="2019-03" db="EMBL/GenBank/DDBJ databases">
        <title>Genomic Encyclopedia of Type Strains, Phase IV (KMG-IV): sequencing the most valuable type-strain genomes for metagenomic binning, comparative biology and taxonomic classification.</title>
        <authorList>
            <person name="Goeker M."/>
        </authorList>
    </citation>
    <scope>NUCLEOTIDE SEQUENCE [LARGE SCALE GENOMIC DNA]</scope>
    <source>
        <strain evidence="4 5">DSM 16998</strain>
    </source>
</reference>
<name>A0A4V3CTM0_9BURK</name>
<dbReference type="PROSITE" id="PS51257">
    <property type="entry name" value="PROKAR_LIPOPROTEIN"/>
    <property type="match status" value="1"/>
</dbReference>
<keyword evidence="2" id="KW-0732">Signal</keyword>
<dbReference type="InterPro" id="IPR014755">
    <property type="entry name" value="Cu-Rt/internalin_Ig-like"/>
</dbReference>
<dbReference type="RefSeq" id="WP_133700270.1">
    <property type="nucleotide sequence ID" value="NZ_SNXS01000002.1"/>
</dbReference>
<dbReference type="InterPro" id="IPR021884">
    <property type="entry name" value="Ice-bd_prot"/>
</dbReference>
<evidence type="ECO:0000259" key="3">
    <source>
        <dbReference type="Pfam" id="PF13205"/>
    </source>
</evidence>
<feature type="domain" description="SbsA Ig-like" evidence="3">
    <location>
        <begin position="277"/>
        <end position="387"/>
    </location>
</feature>
<dbReference type="Pfam" id="PF11999">
    <property type="entry name" value="Ice_binding"/>
    <property type="match status" value="1"/>
</dbReference>
<feature type="domain" description="SbsA Ig-like" evidence="3">
    <location>
        <begin position="155"/>
        <end position="272"/>
    </location>
</feature>
<evidence type="ECO:0000256" key="2">
    <source>
        <dbReference type="ARBA" id="ARBA00022729"/>
    </source>
</evidence>
<evidence type="ECO:0000256" key="1">
    <source>
        <dbReference type="ARBA" id="ARBA00005445"/>
    </source>
</evidence>
<organism evidence="4 5">
    <name type="scientific">Roseateles toxinivorans</name>
    <dbReference type="NCBI Taxonomy" id="270368"/>
    <lineage>
        <taxon>Bacteria</taxon>
        <taxon>Pseudomonadati</taxon>
        <taxon>Pseudomonadota</taxon>
        <taxon>Betaproteobacteria</taxon>
        <taxon>Burkholderiales</taxon>
        <taxon>Sphaerotilaceae</taxon>
        <taxon>Roseateles</taxon>
    </lineage>
</organism>
<dbReference type="AlphaFoldDB" id="A0A4V3CTM0"/>
<keyword evidence="5" id="KW-1185">Reference proteome</keyword>
<dbReference type="EMBL" id="SNXS01000002">
    <property type="protein sequence ID" value="TDP72834.1"/>
    <property type="molecule type" value="Genomic_DNA"/>
</dbReference>
<dbReference type="InParanoid" id="A0A4V3CTM0"/>
<sequence>MHALRTFFNAPKLGACTLLIAALSGCGGGDLDPVLGTPDITRVPTVTATSPVANTPIVTGVDIRSKVTAIFSKPMKAASLTPASFSLGCPGSTAVTATVSYDAATRIATLTPAAPLPPTTTCTATISTGVMDMTDVPLSAAFVWSFVTGPAAALDTTRPTVTVTLPLAGATEVPINTKISATFSEPMNPATLTAASFSVTNTTAGAAVAGTVTYVAASRTATFTPALAASLASGSLYTATISTAATDLAGNALAGNTASLPAAGNQVWTFTTGASTDSIAPEVIAISPVDADTAVCSATASVSATFSEDMDAATITTSSFSVTDGGVAAAGSVSYNALTRVATFAPTAATGLPADRGYVVTIAAGSTGVKDLAGNALATARIWAFSTGVTSCGTLVTTVDLGSAASFGAFGGAAGVTNQGINTVVGGNLGSTAACSLITGFHDASNAYTQTPLNIGAVNGSINCGPPAPGTSTTLAIAVQARADAQAAYNLMVALPPGTDPGAGQLGGLVLAPGVYTSAGGTFDVTSGDLTLDAKGNANAAWVFQSASALTVGLQATPRRVVLINGAQAKNVFWQVGSAARVEDGSTMVGTIIAPAGVTFSTAGQAIQTTLVGRAIGLTASVTLVNTTIVAP</sequence>
<dbReference type="OrthoDB" id="2082707at2"/>
<dbReference type="Pfam" id="PF13205">
    <property type="entry name" value="Big_5"/>
    <property type="match status" value="3"/>
</dbReference>
<comment type="caution">
    <text evidence="4">The sequence shown here is derived from an EMBL/GenBank/DDBJ whole genome shotgun (WGS) entry which is preliminary data.</text>
</comment>
<dbReference type="Proteomes" id="UP000295361">
    <property type="component" value="Unassembled WGS sequence"/>
</dbReference>
<evidence type="ECO:0000313" key="4">
    <source>
        <dbReference type="EMBL" id="TDP72834.1"/>
    </source>
</evidence>
<dbReference type="InterPro" id="IPR032812">
    <property type="entry name" value="SbsA_Ig"/>
</dbReference>
<dbReference type="Gene3D" id="2.60.40.1220">
    <property type="match status" value="3"/>
</dbReference>
<feature type="domain" description="SbsA Ig-like" evidence="3">
    <location>
        <begin position="42"/>
        <end position="148"/>
    </location>
</feature>